<dbReference type="InterPro" id="IPR036291">
    <property type="entry name" value="NAD(P)-bd_dom_sf"/>
</dbReference>
<organism evidence="5 6">
    <name type="scientific">Petromyces alliaceus</name>
    <name type="common">Aspergillus alliaceus</name>
    <dbReference type="NCBI Taxonomy" id="209559"/>
    <lineage>
        <taxon>Eukaryota</taxon>
        <taxon>Fungi</taxon>
        <taxon>Dikarya</taxon>
        <taxon>Ascomycota</taxon>
        <taxon>Pezizomycotina</taxon>
        <taxon>Eurotiomycetes</taxon>
        <taxon>Eurotiomycetidae</taxon>
        <taxon>Eurotiales</taxon>
        <taxon>Aspergillaceae</taxon>
        <taxon>Aspergillus</taxon>
        <taxon>Aspergillus subgen. Circumdati</taxon>
    </lineage>
</organism>
<gene>
    <name evidence="5" type="ORF">ETB97_010372</name>
</gene>
<reference evidence="5 6" key="1">
    <citation type="submission" date="2019-04" db="EMBL/GenBank/DDBJ databases">
        <title>Aspergillus burnettii sp. nov., novel species from soil in southeast Queensland.</title>
        <authorList>
            <person name="Gilchrist C.L.M."/>
            <person name="Pitt J.I."/>
            <person name="Lange L."/>
            <person name="Lacey H.J."/>
            <person name="Vuong D."/>
            <person name="Midgley D.J."/>
            <person name="Greenfield P."/>
            <person name="Bradbury M."/>
            <person name="Lacey E."/>
            <person name="Busk P.K."/>
            <person name="Pilgaard B."/>
            <person name="Chooi Y.H."/>
            <person name="Piggott A.M."/>
        </authorList>
    </citation>
    <scope>NUCLEOTIDE SEQUENCE [LARGE SCALE GENOMIC DNA]</scope>
    <source>
        <strain evidence="5 6">FRR 5400</strain>
    </source>
</reference>
<dbReference type="InterPro" id="IPR002347">
    <property type="entry name" value="SDR_fam"/>
</dbReference>
<dbReference type="GO" id="GO:0016491">
    <property type="term" value="F:oxidoreductase activity"/>
    <property type="evidence" value="ECO:0007669"/>
    <property type="project" value="UniProtKB-KW"/>
</dbReference>
<accession>A0A5N6FFR8</accession>
<comment type="caution">
    <text evidence="5">The sequence shown here is derived from an EMBL/GenBank/DDBJ whole genome shotgun (WGS) entry which is preliminary data.</text>
</comment>
<dbReference type="EMBL" id="SPNV01000055">
    <property type="protein sequence ID" value="KAF5863250.1"/>
    <property type="molecule type" value="Genomic_DNA"/>
</dbReference>
<protein>
    <submittedName>
        <fullName evidence="5">Uncharacterized protein</fullName>
    </submittedName>
</protein>
<evidence type="ECO:0000313" key="5">
    <source>
        <dbReference type="EMBL" id="KAF5863250.1"/>
    </source>
</evidence>
<keyword evidence="6" id="KW-1185">Reference proteome</keyword>
<dbReference type="Gene3D" id="3.40.50.720">
    <property type="entry name" value="NAD(P)-binding Rossmann-like Domain"/>
    <property type="match status" value="1"/>
</dbReference>
<evidence type="ECO:0000313" key="6">
    <source>
        <dbReference type="Proteomes" id="UP000541154"/>
    </source>
</evidence>
<dbReference type="Pfam" id="PF00106">
    <property type="entry name" value="adh_short"/>
    <property type="match status" value="1"/>
</dbReference>
<name>A0A5N6FFR8_PETAA</name>
<evidence type="ECO:0000256" key="3">
    <source>
        <dbReference type="ARBA" id="ARBA00023002"/>
    </source>
</evidence>
<evidence type="ECO:0000256" key="4">
    <source>
        <dbReference type="RuleBase" id="RU000363"/>
    </source>
</evidence>
<dbReference type="PANTHER" id="PTHR24320">
    <property type="entry name" value="RETINOL DEHYDROGENASE"/>
    <property type="match status" value="1"/>
</dbReference>
<accession>A0A8H6E9X5</accession>
<comment type="similarity">
    <text evidence="1 4">Belongs to the short-chain dehydrogenases/reductases (SDR) family.</text>
</comment>
<dbReference type="SUPFAM" id="SSF51735">
    <property type="entry name" value="NAD(P)-binding Rossmann-fold domains"/>
    <property type="match status" value="1"/>
</dbReference>
<dbReference type="PANTHER" id="PTHR24320:SF282">
    <property type="entry name" value="WW DOMAIN-CONTAINING OXIDOREDUCTASE"/>
    <property type="match status" value="1"/>
</dbReference>
<dbReference type="Proteomes" id="UP000541154">
    <property type="component" value="Unassembled WGS sequence"/>
</dbReference>
<dbReference type="OMA" id="EWMMATH"/>
<keyword evidence="2" id="KW-0521">NADP</keyword>
<dbReference type="PRINTS" id="PR00081">
    <property type="entry name" value="GDHRDH"/>
</dbReference>
<proteinExistence type="inferred from homology"/>
<keyword evidence="3" id="KW-0560">Oxidoreductase</keyword>
<dbReference type="AlphaFoldDB" id="A0A5N6FFR8"/>
<evidence type="ECO:0000256" key="1">
    <source>
        <dbReference type="ARBA" id="ARBA00006484"/>
    </source>
</evidence>
<evidence type="ECO:0000256" key="2">
    <source>
        <dbReference type="ARBA" id="ARBA00022857"/>
    </source>
</evidence>
<sequence>MLFFNQGPAFNPEKDIPDLSGKIILVTGGNNGLGKESVLQLAKHNPTRIYMSARSQHKAETAIKEIKQTVPTANIVFLPLDLSSFSSVQKAADLFLAENDRLDILMNNAGLMASTPGLTEDGYEINFGTNHMGPALLTKRLLPVLERTVNAGHDVRIVNLSSALYSSAPKPGILFEKNKEALANFSTLARYGQSKLANNYFAKILAERYPAIKSVALHPGVVRTNLSDETKRTSFFMSLLVRVFEPLAGVDVGTGALNQLWAAVDPLVKSGGFYYPVGKETHGRVLDDRDLAVKLWDWTEAELKSHGY</sequence>
<dbReference type="PRINTS" id="PR00080">
    <property type="entry name" value="SDRFAMILY"/>
</dbReference>